<evidence type="ECO:0000256" key="2">
    <source>
        <dbReference type="SAM" id="SignalP"/>
    </source>
</evidence>
<evidence type="ECO:0000313" key="3">
    <source>
        <dbReference type="Proteomes" id="UP000095284"/>
    </source>
</evidence>
<reference evidence="4" key="1">
    <citation type="submission" date="2016-11" db="UniProtKB">
        <authorList>
            <consortium name="WormBaseParasite"/>
        </authorList>
    </citation>
    <scope>IDENTIFICATION</scope>
</reference>
<evidence type="ECO:0000313" key="4">
    <source>
        <dbReference type="WBParaSite" id="BXY_0824100.1"/>
    </source>
</evidence>
<dbReference type="Proteomes" id="UP000095284">
    <property type="component" value="Unplaced"/>
</dbReference>
<feature type="chain" id="PRO_5009305489" evidence="2">
    <location>
        <begin position="20"/>
        <end position="721"/>
    </location>
</feature>
<feature type="compositionally biased region" description="Low complexity" evidence="1">
    <location>
        <begin position="393"/>
        <end position="408"/>
    </location>
</feature>
<sequence length="721" mass="78671">MTPYFVFLLLLFQPIPLFCQTQGGGSYGVAQPYGSPTIFSNLPPQYQQYAQTYQQYQHLLPEAQRRQYESYFQQLSAQYNAGGAGATYQPVGGAGASFQPAVGAGANFQPASTAGINYQQSGGAGINYQPQGYVQPVQTSYSGFNQPVQPPYSRLIGYPTAPGVFTPSPLPYNTNQVPYPAQKVQVLTEEEYKSQRDRGDKDALPDYKSSFQQDPRPARVIPIPIQTVASGYPTGPIQYSTNPGYQQTQLTYQQYPAQIQPQLQYNRDCYPAYSRNSNSYFYPARGGFGPPPPLQSNGVILPSQPVLGTVQGYSSQPYVQNPPVVNVAAETKSAEVDDAKIFPRPTTKSGFSNIEDEFDHFKKIDTDQYPTGPPVYSTTTLAPKTTRHRGNKVSTTSTPTSTTETTVHTEAVTSEDELVEATSTGDIPLRSAEIKEEHWKPAALNAVPTSNVKFPLPKSLHDYQEGNSSPLSRPKRQISTSTPQYSLHYALITSPPRYARQLYGRYHPLYGNSYQQIPEPPIDPMITDPQLLSTISLVVLQALQGLMASGFRNGLGGNGYNNNGFNGYGTLNGPQGYGMPMQPLGAGVGMGFGPLNQWGYGVNAGVYAGINGNQASYGNVPGFFPEPNRPPSPLAGRPYGPTNTNVGGSYGGLSPWPFMPPSAINTGANTTTTQPTNFTVNKEHHGTVRQIPIKSLVNKPENDDKQHDDVLLRIEDQYKQK</sequence>
<feature type="signal peptide" evidence="2">
    <location>
        <begin position="1"/>
        <end position="19"/>
    </location>
</feature>
<feature type="region of interest" description="Disordered" evidence="1">
    <location>
        <begin position="364"/>
        <end position="408"/>
    </location>
</feature>
<feature type="region of interest" description="Disordered" evidence="1">
    <location>
        <begin position="192"/>
        <end position="214"/>
    </location>
</feature>
<feature type="compositionally biased region" description="Basic and acidic residues" evidence="1">
    <location>
        <begin position="192"/>
        <end position="205"/>
    </location>
</feature>
<dbReference type="WBParaSite" id="BXY_0824100.1">
    <property type="protein sequence ID" value="BXY_0824100.1"/>
    <property type="gene ID" value="BXY_0824100"/>
</dbReference>
<proteinExistence type="predicted"/>
<accession>A0A1I7S5F6</accession>
<protein>
    <submittedName>
        <fullName evidence="4">Uncharacterized protein</fullName>
    </submittedName>
</protein>
<name>A0A1I7S5F6_BURXY</name>
<feature type="compositionally biased region" description="Basic and acidic residues" evidence="1">
    <location>
        <begin position="700"/>
        <end position="721"/>
    </location>
</feature>
<dbReference type="AlphaFoldDB" id="A0A1I7S5F6"/>
<organism evidence="3 4">
    <name type="scientific">Bursaphelenchus xylophilus</name>
    <name type="common">Pinewood nematode worm</name>
    <name type="synonym">Aphelenchoides xylophilus</name>
    <dbReference type="NCBI Taxonomy" id="6326"/>
    <lineage>
        <taxon>Eukaryota</taxon>
        <taxon>Metazoa</taxon>
        <taxon>Ecdysozoa</taxon>
        <taxon>Nematoda</taxon>
        <taxon>Chromadorea</taxon>
        <taxon>Rhabditida</taxon>
        <taxon>Tylenchina</taxon>
        <taxon>Tylenchomorpha</taxon>
        <taxon>Aphelenchoidea</taxon>
        <taxon>Aphelenchoididae</taxon>
        <taxon>Bursaphelenchus</taxon>
    </lineage>
</organism>
<feature type="region of interest" description="Disordered" evidence="1">
    <location>
        <begin position="692"/>
        <end position="721"/>
    </location>
</feature>
<evidence type="ECO:0000256" key="1">
    <source>
        <dbReference type="SAM" id="MobiDB-lite"/>
    </source>
</evidence>
<keyword evidence="2" id="KW-0732">Signal</keyword>